<dbReference type="InterPro" id="IPR036291">
    <property type="entry name" value="NAD(P)-bd_dom_sf"/>
</dbReference>
<keyword evidence="3" id="KW-0479">Metal-binding</keyword>
<dbReference type="InterPro" id="IPR011032">
    <property type="entry name" value="GroES-like_sf"/>
</dbReference>
<dbReference type="Pfam" id="PF08240">
    <property type="entry name" value="ADH_N"/>
    <property type="match status" value="1"/>
</dbReference>
<dbReference type="GO" id="GO:0016491">
    <property type="term" value="F:oxidoreductase activity"/>
    <property type="evidence" value="ECO:0007669"/>
    <property type="project" value="UniProtKB-KW"/>
</dbReference>
<dbReference type="InterPro" id="IPR051603">
    <property type="entry name" value="Zinc-ADH_QOR/CCCR"/>
</dbReference>
<evidence type="ECO:0000256" key="2">
    <source>
        <dbReference type="ARBA" id="ARBA00022857"/>
    </source>
</evidence>
<dbReference type="Gene3D" id="3.40.50.720">
    <property type="entry name" value="NAD(P)-binding Rossmann-like Domain"/>
    <property type="match status" value="1"/>
</dbReference>
<dbReference type="PANTHER" id="PTHR44154">
    <property type="entry name" value="QUINONE OXIDOREDUCTASE"/>
    <property type="match status" value="1"/>
</dbReference>
<keyword evidence="3" id="KW-0862">Zinc</keyword>
<dbReference type="CDD" id="cd08252">
    <property type="entry name" value="AL_MDR"/>
    <property type="match status" value="1"/>
</dbReference>
<dbReference type="SUPFAM" id="SSF50129">
    <property type="entry name" value="GroES-like"/>
    <property type="match status" value="1"/>
</dbReference>
<dbReference type="PANTHER" id="PTHR44154:SF1">
    <property type="entry name" value="QUINONE OXIDOREDUCTASE"/>
    <property type="match status" value="1"/>
</dbReference>
<comment type="similarity">
    <text evidence="1 3">Belongs to the zinc-containing alcohol dehydrogenase family. Quinone oxidoreductase subfamily.</text>
</comment>
<keyword evidence="6" id="KW-1185">Reference proteome</keyword>
<dbReference type="InterPro" id="IPR020843">
    <property type="entry name" value="ER"/>
</dbReference>
<dbReference type="SUPFAM" id="SSF51735">
    <property type="entry name" value="NAD(P)-binding Rossmann-fold domains"/>
    <property type="match status" value="1"/>
</dbReference>
<evidence type="ECO:0000259" key="4">
    <source>
        <dbReference type="SMART" id="SM00829"/>
    </source>
</evidence>
<keyword evidence="2" id="KW-0521">NADP</keyword>
<evidence type="ECO:0000313" key="6">
    <source>
        <dbReference type="Proteomes" id="UP000237752"/>
    </source>
</evidence>
<dbReference type="Pfam" id="PF00107">
    <property type="entry name" value="ADH_zinc_N"/>
    <property type="match status" value="1"/>
</dbReference>
<accession>A0A2T0ZVS6</accession>
<dbReference type="EMBL" id="PVUE01000017">
    <property type="protein sequence ID" value="PRZ40465.1"/>
    <property type="molecule type" value="Genomic_DNA"/>
</dbReference>
<dbReference type="AlphaFoldDB" id="A0A2T0ZVS6"/>
<reference evidence="5 6" key="1">
    <citation type="submission" date="2018-03" db="EMBL/GenBank/DDBJ databases">
        <title>Genomic Encyclopedia of Archaeal and Bacterial Type Strains, Phase II (KMG-II): from individual species to whole genera.</title>
        <authorList>
            <person name="Goeker M."/>
        </authorList>
    </citation>
    <scope>NUCLEOTIDE SEQUENCE [LARGE SCALE GENOMIC DNA]</scope>
    <source>
        <strain evidence="5 6">DSM 100065</strain>
    </source>
</reference>
<proteinExistence type="inferred from homology"/>
<evidence type="ECO:0000313" key="5">
    <source>
        <dbReference type="EMBL" id="PRZ40465.1"/>
    </source>
</evidence>
<dbReference type="NCBIfam" id="TIGR02817">
    <property type="entry name" value="adh_fam_1"/>
    <property type="match status" value="1"/>
</dbReference>
<organism evidence="5 6">
    <name type="scientific">Antricoccus suffuscus</name>
    <dbReference type="NCBI Taxonomy" id="1629062"/>
    <lineage>
        <taxon>Bacteria</taxon>
        <taxon>Bacillati</taxon>
        <taxon>Actinomycetota</taxon>
        <taxon>Actinomycetes</taxon>
        <taxon>Geodermatophilales</taxon>
        <taxon>Antricoccaceae</taxon>
        <taxon>Antricoccus</taxon>
    </lineage>
</organism>
<comment type="caution">
    <text evidence="5">The sequence shown here is derived from an EMBL/GenBank/DDBJ whole genome shotgun (WGS) entry which is preliminary data.</text>
</comment>
<dbReference type="InterPro" id="IPR013149">
    <property type="entry name" value="ADH-like_C"/>
</dbReference>
<dbReference type="GO" id="GO:0008270">
    <property type="term" value="F:zinc ion binding"/>
    <property type="evidence" value="ECO:0007669"/>
    <property type="project" value="InterPro"/>
</dbReference>
<dbReference type="OrthoDB" id="3175656at2"/>
<name>A0A2T0ZVS6_9ACTN</name>
<dbReference type="SMART" id="SM00829">
    <property type="entry name" value="PKS_ER"/>
    <property type="match status" value="1"/>
</dbReference>
<dbReference type="Proteomes" id="UP000237752">
    <property type="component" value="Unassembled WGS sequence"/>
</dbReference>
<dbReference type="InterPro" id="IPR014182">
    <property type="entry name" value="ADH_Zn_typ-1"/>
</dbReference>
<dbReference type="InterPro" id="IPR013154">
    <property type="entry name" value="ADH-like_N"/>
</dbReference>
<keyword evidence="3" id="KW-0560">Oxidoreductase</keyword>
<dbReference type="RefSeq" id="WP_106350341.1">
    <property type="nucleotide sequence ID" value="NZ_PVUE01000017.1"/>
</dbReference>
<feature type="domain" description="Enoyl reductase (ER)" evidence="4">
    <location>
        <begin position="15"/>
        <end position="333"/>
    </location>
</feature>
<gene>
    <name evidence="5" type="ORF">CLV47_117104</name>
</gene>
<evidence type="ECO:0000256" key="3">
    <source>
        <dbReference type="RuleBase" id="RU364000"/>
    </source>
</evidence>
<dbReference type="Gene3D" id="3.90.180.10">
    <property type="entry name" value="Medium-chain alcohol dehydrogenases, catalytic domain"/>
    <property type="match status" value="1"/>
</dbReference>
<protein>
    <recommendedName>
        <fullName evidence="3">Zinc-type alcohol dehydrogenase-like protein</fullName>
    </recommendedName>
</protein>
<sequence>MTQTVSAVVYRECLSTDDPASLVDVEIARPEPRPRDLLVQVEAVSVNPVDVKQRTRVEPPPEGRVLGYDASGVVLEVGSEVTLFAPGDQVYYAGSVDRPGTNSAVHVVDERIVGRKPANLTHAQAAAIPLTAITAWECLFDRLGVTADETGTILVLGGAGGVGSMAIQLVKALTKLTVIATASRPESREWVRQLGADHVVDHSGDLAKQLRQIVPDGIEYVLTPQSPGLMQTFARVVKPFGHIVAIDEAPDLDIMLLKGKAISWHWESMFTRPIFGTPDMIEQHNLLDRVADLIDSGSIRGTLTATLGPMNAQTLREAHRRIETGRTIGKIVISSHPVDKQ</sequence>
<evidence type="ECO:0000256" key="1">
    <source>
        <dbReference type="ARBA" id="ARBA00010371"/>
    </source>
</evidence>